<dbReference type="InterPro" id="IPR000740">
    <property type="entry name" value="GrpE"/>
</dbReference>
<evidence type="ECO:0000313" key="6">
    <source>
        <dbReference type="EMBL" id="MBL6762061.1"/>
    </source>
</evidence>
<evidence type="ECO:0000313" key="7">
    <source>
        <dbReference type="Proteomes" id="UP000785783"/>
    </source>
</evidence>
<evidence type="ECO:0000256" key="5">
    <source>
        <dbReference type="SAM" id="MobiDB-lite"/>
    </source>
</evidence>
<dbReference type="PANTHER" id="PTHR21237:SF23">
    <property type="entry name" value="GRPE PROTEIN HOMOLOG, MITOCHONDRIAL"/>
    <property type="match status" value="1"/>
</dbReference>
<feature type="region of interest" description="Disordered" evidence="5">
    <location>
        <begin position="1"/>
        <end position="53"/>
    </location>
</feature>
<dbReference type="GO" id="GO:0051087">
    <property type="term" value="F:protein-folding chaperone binding"/>
    <property type="evidence" value="ECO:0007669"/>
    <property type="project" value="InterPro"/>
</dbReference>
<feature type="compositionally biased region" description="Low complexity" evidence="5">
    <location>
        <begin position="12"/>
        <end position="28"/>
    </location>
</feature>
<dbReference type="Proteomes" id="UP000785783">
    <property type="component" value="Unassembled WGS sequence"/>
</dbReference>
<keyword evidence="2" id="KW-0346">Stress response</keyword>
<evidence type="ECO:0000256" key="4">
    <source>
        <dbReference type="RuleBase" id="RU004478"/>
    </source>
</evidence>
<dbReference type="GO" id="GO:0000774">
    <property type="term" value="F:adenyl-nucleotide exchange factor activity"/>
    <property type="evidence" value="ECO:0007669"/>
    <property type="project" value="InterPro"/>
</dbReference>
<protein>
    <submittedName>
        <fullName evidence="6">Nucleotide exchange factor GrpE</fullName>
    </submittedName>
</protein>
<comment type="caution">
    <text evidence="6">The sequence shown here is derived from an EMBL/GenBank/DDBJ whole genome shotgun (WGS) entry which is preliminary data.</text>
</comment>
<dbReference type="PRINTS" id="PR00773">
    <property type="entry name" value="GRPEPROTEIN"/>
</dbReference>
<feature type="compositionally biased region" description="Basic and acidic residues" evidence="5">
    <location>
        <begin position="44"/>
        <end position="53"/>
    </location>
</feature>
<dbReference type="EMBL" id="JADHOK010000066">
    <property type="protein sequence ID" value="MBL6762061.1"/>
    <property type="molecule type" value="Genomic_DNA"/>
</dbReference>
<keyword evidence="3" id="KW-0143">Chaperone</keyword>
<dbReference type="AlphaFoldDB" id="A0A937HFW0"/>
<dbReference type="InterPro" id="IPR013805">
    <property type="entry name" value="GrpE_CC"/>
</dbReference>
<feature type="non-terminal residue" evidence="6">
    <location>
        <position position="110"/>
    </location>
</feature>
<accession>A0A937HFW0</accession>
<gene>
    <name evidence="6" type="primary">grpE</name>
    <name evidence="6" type="ORF">ISQ19_05125</name>
</gene>
<dbReference type="GO" id="GO:0051082">
    <property type="term" value="F:unfolded protein binding"/>
    <property type="evidence" value="ECO:0007669"/>
    <property type="project" value="TreeGrafter"/>
</dbReference>
<dbReference type="GO" id="GO:0042803">
    <property type="term" value="F:protein homodimerization activity"/>
    <property type="evidence" value="ECO:0007669"/>
    <property type="project" value="InterPro"/>
</dbReference>
<dbReference type="GO" id="GO:0006457">
    <property type="term" value="P:protein folding"/>
    <property type="evidence" value="ECO:0007669"/>
    <property type="project" value="InterPro"/>
</dbReference>
<name>A0A937HFW0_9PROT</name>
<proteinExistence type="inferred from homology"/>
<evidence type="ECO:0000256" key="3">
    <source>
        <dbReference type="ARBA" id="ARBA00023186"/>
    </source>
</evidence>
<evidence type="ECO:0000256" key="1">
    <source>
        <dbReference type="ARBA" id="ARBA00009054"/>
    </source>
</evidence>
<comment type="similarity">
    <text evidence="1 4">Belongs to the GrpE family.</text>
</comment>
<dbReference type="SUPFAM" id="SSF58014">
    <property type="entry name" value="Coiled-coil domain of nucleotide exchange factor GrpE"/>
    <property type="match status" value="1"/>
</dbReference>
<sequence>MPQMQDDETELPETPATETPATETPATETEADANQETVSQMPKEAAEPTPEERLAEVNDQLLRTLAELENTRKRAERDRGEALKFGAMGFARDMLGVADNLQRALKAVAD</sequence>
<reference evidence="6" key="1">
    <citation type="submission" date="2020-10" db="EMBL/GenBank/DDBJ databases">
        <title>Microbiome of the Black Sea water column analyzed by genome centric metagenomics.</title>
        <authorList>
            <person name="Cabello-Yeves P.J."/>
            <person name="Callieri C."/>
            <person name="Picazo A."/>
            <person name="Mehrshad M."/>
            <person name="Haro-Moreno J.M."/>
            <person name="Roda-Garcia J."/>
            <person name="Dzembekova N."/>
            <person name="Slabakova V."/>
            <person name="Slabakova N."/>
            <person name="Moncheva S."/>
            <person name="Rodriguez-Valera F."/>
        </authorList>
    </citation>
    <scope>NUCLEOTIDE SEQUENCE</scope>
    <source>
        <strain evidence="6">BS307-5m-G5</strain>
    </source>
</reference>
<feature type="compositionally biased region" description="Acidic residues" evidence="5">
    <location>
        <begin position="1"/>
        <end position="11"/>
    </location>
</feature>
<dbReference type="Pfam" id="PF01025">
    <property type="entry name" value="GrpE"/>
    <property type="match status" value="1"/>
</dbReference>
<evidence type="ECO:0000256" key="2">
    <source>
        <dbReference type="ARBA" id="ARBA00023016"/>
    </source>
</evidence>
<organism evidence="6 7">
    <name type="scientific">PS1 clade bacterium</name>
    <dbReference type="NCBI Taxonomy" id="2175152"/>
    <lineage>
        <taxon>Bacteria</taxon>
        <taxon>Pseudomonadati</taxon>
        <taxon>Pseudomonadota</taxon>
        <taxon>Alphaproteobacteria</taxon>
        <taxon>PS1 clade</taxon>
    </lineage>
</organism>
<dbReference type="PANTHER" id="PTHR21237">
    <property type="entry name" value="GRPE PROTEIN"/>
    <property type="match status" value="1"/>
</dbReference>
<dbReference type="Gene3D" id="3.90.20.20">
    <property type="match status" value="1"/>
</dbReference>